<name>A0A1B1BK91_9MICO</name>
<proteinExistence type="predicted"/>
<gene>
    <name evidence="3" type="ORF">PA27867_2070</name>
</gene>
<dbReference type="RefSeq" id="WP_066596143.1">
    <property type="nucleotide sequence ID" value="NZ_CP016282.1"/>
</dbReference>
<feature type="region of interest" description="Disordered" evidence="1">
    <location>
        <begin position="32"/>
        <end position="51"/>
    </location>
</feature>
<dbReference type="PROSITE" id="PS51257">
    <property type="entry name" value="PROKAR_LIPOPROTEIN"/>
    <property type="match status" value="1"/>
</dbReference>
<dbReference type="Proteomes" id="UP000092582">
    <property type="component" value="Chromosome 1"/>
</dbReference>
<dbReference type="AlphaFoldDB" id="A0A1B1BK91"/>
<evidence type="ECO:0000313" key="3">
    <source>
        <dbReference type="EMBL" id="ANP73022.1"/>
    </source>
</evidence>
<keyword evidence="2" id="KW-0732">Signal</keyword>
<feature type="compositionally biased region" description="Polar residues" evidence="1">
    <location>
        <begin position="32"/>
        <end position="42"/>
    </location>
</feature>
<sequence precursor="true">MKKSATRPTLLGLAAVAALLLTGCAAGSTNSLTPTVESTSATPPMAEPVKAPATGDIVDAATAAELKDAALGQRGYPLDDGTFVVVNKNEPLPAAVQADADVKAAAILAPATNYSEDFGAAESALGQAQAYVAKNTGKRVAVAWKITAFENVMAENTTDYWIVTVGEDKTAHYFSQAEAQAAIEAWLAGRDDAATYAVVCVG</sequence>
<organism evidence="3 4">
    <name type="scientific">Cryobacterium arcticum</name>
    <dbReference type="NCBI Taxonomy" id="670052"/>
    <lineage>
        <taxon>Bacteria</taxon>
        <taxon>Bacillati</taxon>
        <taxon>Actinomycetota</taxon>
        <taxon>Actinomycetes</taxon>
        <taxon>Micrococcales</taxon>
        <taxon>Microbacteriaceae</taxon>
        <taxon>Cryobacterium</taxon>
    </lineage>
</organism>
<feature type="signal peptide" evidence="2">
    <location>
        <begin position="1"/>
        <end position="25"/>
    </location>
</feature>
<keyword evidence="4" id="KW-1185">Reference proteome</keyword>
<evidence type="ECO:0000256" key="1">
    <source>
        <dbReference type="SAM" id="MobiDB-lite"/>
    </source>
</evidence>
<dbReference type="KEGG" id="cart:PA27867_2070"/>
<accession>A0A1B1BK91</accession>
<protein>
    <recommendedName>
        <fullName evidence="5">Lipoprotein</fullName>
    </recommendedName>
</protein>
<evidence type="ECO:0008006" key="5">
    <source>
        <dbReference type="Google" id="ProtNLM"/>
    </source>
</evidence>
<dbReference type="EMBL" id="CP016282">
    <property type="protein sequence ID" value="ANP73022.1"/>
    <property type="molecule type" value="Genomic_DNA"/>
</dbReference>
<feature type="chain" id="PRO_5038358221" description="Lipoprotein" evidence="2">
    <location>
        <begin position="26"/>
        <end position="202"/>
    </location>
</feature>
<reference evidence="3 4" key="1">
    <citation type="submission" date="2016-06" db="EMBL/GenBank/DDBJ databases">
        <title>Genome sequencing of Cryobacterium arcticum PAMC 27867.</title>
        <authorList>
            <person name="Lee J."/>
            <person name="Kim O.-S."/>
        </authorList>
    </citation>
    <scope>NUCLEOTIDE SEQUENCE [LARGE SCALE GENOMIC DNA]</scope>
    <source>
        <strain evidence="3 4">PAMC 27867</strain>
    </source>
</reference>
<evidence type="ECO:0000256" key="2">
    <source>
        <dbReference type="SAM" id="SignalP"/>
    </source>
</evidence>
<evidence type="ECO:0000313" key="4">
    <source>
        <dbReference type="Proteomes" id="UP000092582"/>
    </source>
</evidence>